<dbReference type="HOGENOM" id="CLU_083287_2_2_11"/>
<dbReference type="STRING" id="269800.Tfu_1087"/>
<dbReference type="eggNOG" id="COG1846">
    <property type="taxonomic scope" value="Bacteria"/>
</dbReference>
<dbReference type="InterPro" id="IPR000835">
    <property type="entry name" value="HTH_MarR-typ"/>
</dbReference>
<evidence type="ECO:0000313" key="2">
    <source>
        <dbReference type="EMBL" id="AAZ55125.1"/>
    </source>
</evidence>
<reference evidence="2" key="1">
    <citation type="submission" date="2005-07" db="EMBL/GenBank/DDBJ databases">
        <title>Complete sequence of Thermobifida fusca YX.</title>
        <authorList>
            <consortium name="US DOE Joint Genome Institute"/>
            <person name="Copeland A."/>
            <person name="Lucas S."/>
            <person name="Lapidus A."/>
            <person name="Barry K."/>
            <person name="Detter J.C."/>
            <person name="Glavina T."/>
            <person name="Hammon N."/>
            <person name="Israni S."/>
            <person name="Pitluck S."/>
            <person name="Di Bartolo G."/>
            <person name="Chain P."/>
            <person name="Schmutz J."/>
            <person name="Larimer F."/>
            <person name="Land M."/>
            <person name="Lykidis A."/>
            <person name="Richardson P."/>
        </authorList>
    </citation>
    <scope>NUCLEOTIDE SEQUENCE</scope>
    <source>
        <strain evidence="2">YX</strain>
    </source>
</reference>
<dbReference type="Gene3D" id="1.10.10.10">
    <property type="entry name" value="Winged helix-like DNA-binding domain superfamily/Winged helix DNA-binding domain"/>
    <property type="match status" value="1"/>
</dbReference>
<dbReference type="SMART" id="SM00347">
    <property type="entry name" value="HTH_MARR"/>
    <property type="match status" value="1"/>
</dbReference>
<dbReference type="InterPro" id="IPR036390">
    <property type="entry name" value="WH_DNA-bd_sf"/>
</dbReference>
<dbReference type="GO" id="GO:0003700">
    <property type="term" value="F:DNA-binding transcription factor activity"/>
    <property type="evidence" value="ECO:0007669"/>
    <property type="project" value="InterPro"/>
</dbReference>
<dbReference type="SUPFAM" id="SSF46785">
    <property type="entry name" value="Winged helix' DNA-binding domain"/>
    <property type="match status" value="1"/>
</dbReference>
<dbReference type="GO" id="GO:0006950">
    <property type="term" value="P:response to stress"/>
    <property type="evidence" value="ECO:0007669"/>
    <property type="project" value="TreeGrafter"/>
</dbReference>
<protein>
    <submittedName>
        <fullName evidence="2">Transcriptional regulator, MarR family</fullName>
    </submittedName>
</protein>
<dbReference type="InterPro" id="IPR036388">
    <property type="entry name" value="WH-like_DNA-bd_sf"/>
</dbReference>
<dbReference type="EMBL" id="CP000088">
    <property type="protein sequence ID" value="AAZ55125.1"/>
    <property type="molecule type" value="Genomic_DNA"/>
</dbReference>
<feature type="domain" description="HTH marR-type" evidence="1">
    <location>
        <begin position="22"/>
        <end position="158"/>
    </location>
</feature>
<sequence length="166" mass="19261">MEREGVSTMAAMDAVNWLTEEEQRLWRSFLTVNSLLQERLDRDLRRRNGLTLVEYGILVHLFEAEGRRMRMRTLAETVLVSKSRLSHQVARLERDGYVRREDCVEDRRGFWAVLTDKGAEVLRAAAPGHVAQVREYLFGRLTDEQTAQLRDILAVLERGLRDPTAH</sequence>
<dbReference type="AlphaFoldDB" id="Q47QZ2"/>
<gene>
    <name evidence="2" type="ordered locus">Tfu_1087</name>
</gene>
<dbReference type="PRINTS" id="PR00598">
    <property type="entry name" value="HTHMARR"/>
</dbReference>
<dbReference type="Pfam" id="PF12802">
    <property type="entry name" value="MarR_2"/>
    <property type="match status" value="1"/>
</dbReference>
<dbReference type="PANTHER" id="PTHR33164:SF99">
    <property type="entry name" value="MARR FAMILY REGULATORY PROTEIN"/>
    <property type="match status" value="1"/>
</dbReference>
<proteinExistence type="predicted"/>
<evidence type="ECO:0000259" key="1">
    <source>
        <dbReference type="PROSITE" id="PS50995"/>
    </source>
</evidence>
<dbReference type="PROSITE" id="PS50995">
    <property type="entry name" value="HTH_MARR_2"/>
    <property type="match status" value="1"/>
</dbReference>
<dbReference type="PANTHER" id="PTHR33164">
    <property type="entry name" value="TRANSCRIPTIONAL REGULATOR, MARR FAMILY"/>
    <property type="match status" value="1"/>
</dbReference>
<dbReference type="InterPro" id="IPR039422">
    <property type="entry name" value="MarR/SlyA-like"/>
</dbReference>
<name>Q47QZ2_THEFY</name>
<accession>Q47QZ2</accession>
<dbReference type="KEGG" id="tfu:Tfu_1087"/>
<organism evidence="2">
    <name type="scientific">Thermobifida fusca (strain YX)</name>
    <dbReference type="NCBI Taxonomy" id="269800"/>
    <lineage>
        <taxon>Bacteria</taxon>
        <taxon>Bacillati</taxon>
        <taxon>Actinomycetota</taxon>
        <taxon>Actinomycetes</taxon>
        <taxon>Streptosporangiales</taxon>
        <taxon>Nocardiopsidaceae</taxon>
        <taxon>Thermobifida</taxon>
    </lineage>
</organism>